<sequence>MIRLSRRRFLQVLAGATGALVVGIPLVDAADAPVPTGWLGDQIYGLGAYVRVDADGSVLIGARDPETGTGAATALARIIADEMDADWSSVRVIALGPDTTQVGGKTRFVYGHQLGGTGTSVPSAWNDLRPAGALARWLLLQAAARQLGVPADQLRCEAGHVISGDGRRLGYGQLAAAAAKIDPPKAPVPLKTPDRFTLIGKGAGDANARAVVTGQARFGIDHASDDALVAVMAHCPWPDGSLDRIDTAKALAIKGVQKILRLAPEKDQPLGTTPRCVAVAVVAENTWAALRGRAALELKWKPGASAGESTAAIEQQAQTLLAGDGAPALRMRNDGDVDAASKKAARRIEATYVQPWLAHATAEPMNCFARIDKDRAELVIPTQAPQQALAVVQRLTGLSPAQITIRVPRVGGGYGRRLDHDYVAEAVMLGKMLDKPVRLLWTREDDLAHDFYRSGSVHAMQAIIGRRRQLLAWNHRFATAPALAGRGVPDDRLGIAEANPGHLPAGLVPNFRLDWYALQATTPRGPMRGMPDTAQAFAVESFIDEIAHVMRENPLDTRLRVIGEPRQLPLPGGGALDTGRLANVLKLAAERIDWATWLHTVNGLGIAAWYMDGAYVAHAVEASMQGEQLTIERAVCVADIGRAINPTGLEGQLAGATLDAFGQALNQAITIRDGQVQQRDWSAYGLAGMAQLPDAVEVVVIADNDRPPAGASFLAMPTAAPALANAVFRATAVRVRRLPLMKELLRLL</sequence>
<accession>A0A161J858</accession>
<dbReference type="Gene3D" id="3.90.1170.50">
    <property type="entry name" value="Aldehyde oxidase/xanthine dehydrogenase, a/b hammerhead"/>
    <property type="match status" value="1"/>
</dbReference>
<dbReference type="InterPro" id="IPR036856">
    <property type="entry name" value="Ald_Oxase/Xan_DH_a/b_sf"/>
</dbReference>
<dbReference type="PROSITE" id="PS51318">
    <property type="entry name" value="TAT"/>
    <property type="match status" value="1"/>
</dbReference>
<dbReference type="InterPro" id="IPR052516">
    <property type="entry name" value="N-heterocyclic_Hydroxylase"/>
</dbReference>
<protein>
    <recommendedName>
        <fullName evidence="3">Aldehyde oxidase/xanthine dehydrogenase a/b hammerhead domain-containing protein</fullName>
    </recommendedName>
</protein>
<evidence type="ECO:0000256" key="2">
    <source>
        <dbReference type="SAM" id="SignalP"/>
    </source>
</evidence>
<dbReference type="RefSeq" id="WP_063674180.1">
    <property type="nucleotide sequence ID" value="NZ_CP014841.1"/>
</dbReference>
<feature type="domain" description="Aldehyde oxidase/xanthine dehydrogenase a/b hammerhead" evidence="3">
    <location>
        <begin position="213"/>
        <end position="304"/>
    </location>
</feature>
<dbReference type="NCBIfam" id="TIGR01409">
    <property type="entry name" value="TAT_signal_seq"/>
    <property type="match status" value="1"/>
</dbReference>
<dbReference type="InterPro" id="IPR006311">
    <property type="entry name" value="TAT_signal"/>
</dbReference>
<dbReference type="PATRIC" id="fig|445710.3.peg.3802"/>
<dbReference type="SUPFAM" id="SSF54665">
    <property type="entry name" value="CO dehydrogenase molybdoprotein N-domain-like"/>
    <property type="match status" value="1"/>
</dbReference>
<dbReference type="PANTHER" id="PTHR47495:SF1">
    <property type="entry name" value="BLL3820 PROTEIN"/>
    <property type="match status" value="1"/>
</dbReference>
<evidence type="ECO:0000256" key="1">
    <source>
        <dbReference type="ARBA" id="ARBA00022729"/>
    </source>
</evidence>
<dbReference type="InterPro" id="IPR008274">
    <property type="entry name" value="AldOxase/xan_DH_MoCoBD1"/>
</dbReference>
<dbReference type="PANTHER" id="PTHR47495">
    <property type="entry name" value="ALDEHYDE DEHYDROGENASE"/>
    <property type="match status" value="1"/>
</dbReference>
<keyword evidence="5" id="KW-1185">Reference proteome</keyword>
<dbReference type="EMBL" id="CP014841">
    <property type="protein sequence ID" value="AND71259.1"/>
    <property type="molecule type" value="Genomic_DNA"/>
</dbReference>
<reference evidence="4 5" key="1">
    <citation type="submission" date="2016-02" db="EMBL/GenBank/DDBJ databases">
        <title>Complete genome sequencing and analysis of ATSB10, Dyella thiooxydans isolated from rhizosphere soil of sunflower (Helianthus annuus L.).</title>
        <authorList>
            <person name="Lee Y."/>
            <person name="Hwangbo K."/>
            <person name="Chung H."/>
            <person name="Yoo J."/>
            <person name="Kim K.Y."/>
            <person name="Sa T.M."/>
            <person name="Um Y."/>
            <person name="Madhaiyan M."/>
        </authorList>
    </citation>
    <scope>NUCLEOTIDE SEQUENCE [LARGE SCALE GENOMIC DNA]</scope>
    <source>
        <strain evidence="4 5">ATSB10</strain>
    </source>
</reference>
<dbReference type="PIRSF" id="PIRSF036389">
    <property type="entry name" value="IOR_B"/>
    <property type="match status" value="1"/>
</dbReference>
<evidence type="ECO:0000313" key="4">
    <source>
        <dbReference type="EMBL" id="AND71259.1"/>
    </source>
</evidence>
<evidence type="ECO:0000259" key="3">
    <source>
        <dbReference type="SMART" id="SM01008"/>
    </source>
</evidence>
<feature type="signal peptide" evidence="2">
    <location>
        <begin position="1"/>
        <end position="29"/>
    </location>
</feature>
<dbReference type="InterPro" id="IPR012368">
    <property type="entry name" value="OxRdtase_Mopterin-bd_su_IorB"/>
</dbReference>
<name>A0A161J858_9GAMM</name>
<dbReference type="InterPro" id="IPR037165">
    <property type="entry name" value="AldOxase/xan_DH_Mopterin-bd_sf"/>
</dbReference>
<gene>
    <name evidence="4" type="ORF">ATSB10_38050</name>
</gene>
<dbReference type="SMART" id="SM01008">
    <property type="entry name" value="Ald_Xan_dh_C"/>
    <property type="match status" value="1"/>
</dbReference>
<dbReference type="OrthoDB" id="6177861at2"/>
<proteinExistence type="predicted"/>
<dbReference type="KEGG" id="dtx:ATSB10_38050"/>
<organism evidence="4 5">
    <name type="scientific">Dyella thiooxydans</name>
    <dbReference type="NCBI Taxonomy" id="445710"/>
    <lineage>
        <taxon>Bacteria</taxon>
        <taxon>Pseudomonadati</taxon>
        <taxon>Pseudomonadota</taxon>
        <taxon>Gammaproteobacteria</taxon>
        <taxon>Lysobacterales</taxon>
        <taxon>Rhodanobacteraceae</taxon>
        <taxon>Dyella</taxon>
    </lineage>
</organism>
<dbReference type="AlphaFoldDB" id="A0A161J858"/>
<keyword evidence="1 2" id="KW-0732">Signal</keyword>
<dbReference type="SUPFAM" id="SSF56003">
    <property type="entry name" value="Molybdenum cofactor-binding domain"/>
    <property type="match status" value="2"/>
</dbReference>
<dbReference type="Pfam" id="PF20256">
    <property type="entry name" value="MoCoBD_2"/>
    <property type="match status" value="2"/>
</dbReference>
<dbReference type="GO" id="GO:0016491">
    <property type="term" value="F:oxidoreductase activity"/>
    <property type="evidence" value="ECO:0007669"/>
    <property type="project" value="InterPro"/>
</dbReference>
<feature type="chain" id="PRO_5007823293" description="Aldehyde oxidase/xanthine dehydrogenase a/b hammerhead domain-containing protein" evidence="2">
    <location>
        <begin position="30"/>
        <end position="748"/>
    </location>
</feature>
<dbReference type="InterPro" id="IPR019546">
    <property type="entry name" value="TAT_signal_bac_arc"/>
</dbReference>
<dbReference type="Proteomes" id="UP000077255">
    <property type="component" value="Chromosome"/>
</dbReference>
<dbReference type="InterPro" id="IPR046867">
    <property type="entry name" value="AldOxase/xan_DH_MoCoBD2"/>
</dbReference>
<dbReference type="STRING" id="445710.ATSB10_38050"/>
<evidence type="ECO:0000313" key="5">
    <source>
        <dbReference type="Proteomes" id="UP000077255"/>
    </source>
</evidence>
<dbReference type="InterPro" id="IPR000674">
    <property type="entry name" value="Ald_Oxase/Xan_DH_a/b"/>
</dbReference>
<dbReference type="Pfam" id="PF02738">
    <property type="entry name" value="MoCoBD_1"/>
    <property type="match status" value="1"/>
</dbReference>
<dbReference type="Gene3D" id="3.30.365.10">
    <property type="entry name" value="Aldehyde oxidase/xanthine dehydrogenase, molybdopterin binding domain"/>
    <property type="match status" value="4"/>
</dbReference>